<gene>
    <name evidence="1" type="ORF">S01H1_36630</name>
</gene>
<accession>X0V0G0</accession>
<evidence type="ECO:0000313" key="1">
    <source>
        <dbReference type="EMBL" id="GAG06003.1"/>
    </source>
</evidence>
<comment type="caution">
    <text evidence="1">The sequence shown here is derived from an EMBL/GenBank/DDBJ whole genome shotgun (WGS) entry which is preliminary data.</text>
</comment>
<dbReference type="EMBL" id="BARS01022959">
    <property type="protein sequence ID" value="GAG06003.1"/>
    <property type="molecule type" value="Genomic_DNA"/>
</dbReference>
<dbReference type="AlphaFoldDB" id="X0V0G0"/>
<proteinExistence type="predicted"/>
<feature type="non-terminal residue" evidence="1">
    <location>
        <position position="32"/>
    </location>
</feature>
<protein>
    <submittedName>
        <fullName evidence="1">Uncharacterized protein</fullName>
    </submittedName>
</protein>
<name>X0V0G0_9ZZZZ</name>
<reference evidence="1" key="1">
    <citation type="journal article" date="2014" name="Front. Microbiol.">
        <title>High frequency of phylogenetically diverse reductive dehalogenase-homologous genes in deep subseafloor sedimentary metagenomes.</title>
        <authorList>
            <person name="Kawai M."/>
            <person name="Futagami T."/>
            <person name="Toyoda A."/>
            <person name="Takaki Y."/>
            <person name="Nishi S."/>
            <person name="Hori S."/>
            <person name="Arai W."/>
            <person name="Tsubouchi T."/>
            <person name="Morono Y."/>
            <person name="Uchiyama I."/>
            <person name="Ito T."/>
            <person name="Fujiyama A."/>
            <person name="Inagaki F."/>
            <person name="Takami H."/>
        </authorList>
    </citation>
    <scope>NUCLEOTIDE SEQUENCE</scope>
    <source>
        <strain evidence="1">Expedition CK06-06</strain>
    </source>
</reference>
<organism evidence="1">
    <name type="scientific">marine sediment metagenome</name>
    <dbReference type="NCBI Taxonomy" id="412755"/>
    <lineage>
        <taxon>unclassified sequences</taxon>
        <taxon>metagenomes</taxon>
        <taxon>ecological metagenomes</taxon>
    </lineage>
</organism>
<sequence>MTKAKETAAEQLDIVDRRLLDLLQRDFPLTVR</sequence>